<evidence type="ECO:0000313" key="2">
    <source>
        <dbReference type="EMBL" id="EXA31874.1"/>
    </source>
</evidence>
<dbReference type="HOGENOM" id="CLU_3299425_0_0_1"/>
<name>W9NGS6_FUSOX</name>
<gene>
    <name evidence="2" type="ORF">FOVG_16856</name>
</gene>
<dbReference type="Proteomes" id="UP000030751">
    <property type="component" value="Unassembled WGS sequence"/>
</dbReference>
<accession>W9NGS6</accession>
<evidence type="ECO:0000256" key="1">
    <source>
        <dbReference type="SAM" id="SignalP"/>
    </source>
</evidence>
<reference evidence="2" key="2">
    <citation type="submission" date="2012-05" db="EMBL/GenBank/DDBJ databases">
        <title>Annotation of the Genome Sequence of Fusarium oxysporum HDV247.</title>
        <authorList>
            <consortium name="The Broad Institute Genomics Platform"/>
            <person name="Ma L.-J."/>
            <person name="Corby-Kistler H."/>
            <person name="Broz K."/>
            <person name="Gale L.R."/>
            <person name="Jonkers W."/>
            <person name="O'Donnell K."/>
            <person name="Ploetz R."/>
            <person name="Steinberg C."/>
            <person name="Schwartz D.C."/>
            <person name="VanEtten H."/>
            <person name="Zhou S."/>
            <person name="Young S.K."/>
            <person name="Zeng Q."/>
            <person name="Gargeya S."/>
            <person name="Fitzgerald M."/>
            <person name="Abouelleil A."/>
            <person name="Alvarado L."/>
            <person name="Chapman S.B."/>
            <person name="Gainer-Dewar J."/>
            <person name="Goldberg J."/>
            <person name="Griggs A."/>
            <person name="Gujja S."/>
            <person name="Hansen M."/>
            <person name="Howarth C."/>
            <person name="Imamovic A."/>
            <person name="Ireland A."/>
            <person name="Larimer J."/>
            <person name="McCowan C."/>
            <person name="Murphy C."/>
            <person name="Pearson M."/>
            <person name="Poon T.W."/>
            <person name="Priest M."/>
            <person name="Roberts A."/>
            <person name="Saif S."/>
            <person name="Shea T."/>
            <person name="Sykes S."/>
            <person name="Wortman J."/>
            <person name="Nusbaum C."/>
            <person name="Birren B."/>
        </authorList>
    </citation>
    <scope>NUCLEOTIDE SEQUENCE</scope>
    <source>
        <strain evidence="2">HDV247</strain>
    </source>
</reference>
<protein>
    <submittedName>
        <fullName evidence="2">Uncharacterized protein</fullName>
    </submittedName>
</protein>
<sequence>MAVFFPAALTAPYLSRLLALPGLAVQWLLEARWPQACTAH</sequence>
<dbReference type="AlphaFoldDB" id="W9NGS6"/>
<reference evidence="2" key="1">
    <citation type="submission" date="2011-10" db="EMBL/GenBank/DDBJ databases">
        <title>The Genome Sequence of Fusarium oxysporum HDV247.</title>
        <authorList>
            <consortium name="The Broad Institute Genome Sequencing Platform"/>
            <person name="Ma L.-J."/>
            <person name="Gale L.R."/>
            <person name="Schwartz D.C."/>
            <person name="Zhou S."/>
            <person name="Corby-Kistler H."/>
            <person name="Young S.K."/>
            <person name="Zeng Q."/>
            <person name="Gargeya S."/>
            <person name="Fitzgerald M."/>
            <person name="Haas B."/>
            <person name="Abouelleil A."/>
            <person name="Alvarado L."/>
            <person name="Arachchi H.M."/>
            <person name="Berlin A."/>
            <person name="Brown A."/>
            <person name="Chapman S.B."/>
            <person name="Chen Z."/>
            <person name="Dunbar C."/>
            <person name="Freedman E."/>
            <person name="Gearin G."/>
            <person name="Goldberg J."/>
            <person name="Griggs A."/>
            <person name="Gujja S."/>
            <person name="Heiman D."/>
            <person name="Howarth C."/>
            <person name="Larson L."/>
            <person name="Lui A."/>
            <person name="MacDonald P.J.P."/>
            <person name="Montmayeur A."/>
            <person name="Murphy C."/>
            <person name="Neiman D."/>
            <person name="Pearson M."/>
            <person name="Priest M."/>
            <person name="Roberts A."/>
            <person name="Saif S."/>
            <person name="Shea T."/>
            <person name="Shenoy N."/>
            <person name="Sisk P."/>
            <person name="Stolte C."/>
            <person name="Sykes S."/>
            <person name="Wortman J."/>
            <person name="Nusbaum C."/>
            <person name="Birren B."/>
        </authorList>
    </citation>
    <scope>NUCLEOTIDE SEQUENCE [LARGE SCALE GENOMIC DNA]</scope>
    <source>
        <strain evidence="2">HDV247</strain>
    </source>
</reference>
<organism evidence="2">
    <name type="scientific">Fusarium oxysporum f. sp. pisi HDV247</name>
    <dbReference type="NCBI Taxonomy" id="1080344"/>
    <lineage>
        <taxon>Eukaryota</taxon>
        <taxon>Fungi</taxon>
        <taxon>Dikarya</taxon>
        <taxon>Ascomycota</taxon>
        <taxon>Pezizomycotina</taxon>
        <taxon>Sordariomycetes</taxon>
        <taxon>Hypocreomycetidae</taxon>
        <taxon>Hypocreales</taxon>
        <taxon>Nectriaceae</taxon>
        <taxon>Fusarium</taxon>
        <taxon>Fusarium oxysporum species complex</taxon>
    </lineage>
</organism>
<keyword evidence="1" id="KW-0732">Signal</keyword>
<feature type="chain" id="PRO_5004925908" evidence="1">
    <location>
        <begin position="20"/>
        <end position="40"/>
    </location>
</feature>
<dbReference type="EMBL" id="JH651005">
    <property type="protein sequence ID" value="EXA31874.1"/>
    <property type="molecule type" value="Genomic_DNA"/>
</dbReference>
<proteinExistence type="predicted"/>
<feature type="signal peptide" evidence="1">
    <location>
        <begin position="1"/>
        <end position="19"/>
    </location>
</feature>